<dbReference type="Pfam" id="PF10710">
    <property type="entry name" value="DUF2512"/>
    <property type="match status" value="1"/>
</dbReference>
<evidence type="ECO:0000256" key="1">
    <source>
        <dbReference type="SAM" id="Phobius"/>
    </source>
</evidence>
<name>A0ABW2UU30_9BACI</name>
<reference evidence="3" key="1">
    <citation type="journal article" date="2019" name="Int. J. Syst. Evol. Microbiol.">
        <title>The Global Catalogue of Microorganisms (GCM) 10K type strain sequencing project: providing services to taxonomists for standard genome sequencing and annotation.</title>
        <authorList>
            <consortium name="The Broad Institute Genomics Platform"/>
            <consortium name="The Broad Institute Genome Sequencing Center for Infectious Disease"/>
            <person name="Wu L."/>
            <person name="Ma J."/>
        </authorList>
    </citation>
    <scope>NUCLEOTIDE SEQUENCE [LARGE SCALE GENOMIC DNA]</scope>
    <source>
        <strain evidence="3">JCM 30234</strain>
    </source>
</reference>
<sequence>MVYLKALGIKFIVVGITVFSLFGIFYHASVFSLFGISLLTTTLSFVIGDLFVLKKFGNIAASIADFPLGFLSLFLFGGLFIMTGTSMAAIAFMGAFFMALCEPFIHAYLIENLEEEALKKQGPFSYDGQFQTEFAEEFESDDKDQKNDDRQ</sequence>
<proteinExistence type="predicted"/>
<keyword evidence="3" id="KW-1185">Reference proteome</keyword>
<keyword evidence="1" id="KW-0472">Membrane</keyword>
<dbReference type="RefSeq" id="WP_382358282.1">
    <property type="nucleotide sequence ID" value="NZ_JBHTGR010000010.1"/>
</dbReference>
<dbReference type="EMBL" id="JBHTGR010000010">
    <property type="protein sequence ID" value="MFC7746775.1"/>
    <property type="molecule type" value="Genomic_DNA"/>
</dbReference>
<dbReference type="Proteomes" id="UP001596620">
    <property type="component" value="Unassembled WGS sequence"/>
</dbReference>
<dbReference type="InterPro" id="IPR019649">
    <property type="entry name" value="DUF2512"/>
</dbReference>
<feature type="transmembrane region" description="Helical" evidence="1">
    <location>
        <begin position="87"/>
        <end position="110"/>
    </location>
</feature>
<feature type="transmembrane region" description="Helical" evidence="1">
    <location>
        <begin position="7"/>
        <end position="26"/>
    </location>
</feature>
<evidence type="ECO:0000313" key="2">
    <source>
        <dbReference type="EMBL" id="MFC7746775.1"/>
    </source>
</evidence>
<gene>
    <name evidence="2" type="ORF">ACFQU8_05940</name>
</gene>
<accession>A0ABW2UU30</accession>
<feature type="transmembrane region" description="Helical" evidence="1">
    <location>
        <begin position="59"/>
        <end position="81"/>
    </location>
</feature>
<keyword evidence="1" id="KW-0812">Transmembrane</keyword>
<evidence type="ECO:0000313" key="3">
    <source>
        <dbReference type="Proteomes" id="UP001596620"/>
    </source>
</evidence>
<protein>
    <submittedName>
        <fullName evidence="2">DUF2512 family protein</fullName>
    </submittedName>
</protein>
<keyword evidence="1" id="KW-1133">Transmembrane helix</keyword>
<organism evidence="2 3">
    <name type="scientific">Lentibacillus kimchii</name>
    <dbReference type="NCBI Taxonomy" id="1542911"/>
    <lineage>
        <taxon>Bacteria</taxon>
        <taxon>Bacillati</taxon>
        <taxon>Bacillota</taxon>
        <taxon>Bacilli</taxon>
        <taxon>Bacillales</taxon>
        <taxon>Bacillaceae</taxon>
        <taxon>Lentibacillus</taxon>
    </lineage>
</organism>
<feature type="transmembrane region" description="Helical" evidence="1">
    <location>
        <begin position="32"/>
        <end position="52"/>
    </location>
</feature>
<comment type="caution">
    <text evidence="2">The sequence shown here is derived from an EMBL/GenBank/DDBJ whole genome shotgun (WGS) entry which is preliminary data.</text>
</comment>